<evidence type="ECO:0000259" key="1">
    <source>
        <dbReference type="PROSITE" id="PS50965"/>
    </source>
</evidence>
<dbReference type="SUPFAM" id="SSF57783">
    <property type="entry name" value="Zinc beta-ribbon"/>
    <property type="match status" value="1"/>
</dbReference>
<dbReference type="InterPro" id="IPR011528">
    <property type="entry name" value="NERD"/>
</dbReference>
<dbReference type="PROSITE" id="PS50965">
    <property type="entry name" value="NERD"/>
    <property type="match status" value="1"/>
</dbReference>
<dbReference type="Pfam" id="PF08378">
    <property type="entry name" value="NERD"/>
    <property type="match status" value="1"/>
</dbReference>
<dbReference type="AlphaFoldDB" id="A0A4Y8Q1D3"/>
<dbReference type="Proteomes" id="UP000298246">
    <property type="component" value="Unassembled WGS sequence"/>
</dbReference>
<dbReference type="GO" id="GO:0003677">
    <property type="term" value="F:DNA binding"/>
    <property type="evidence" value="ECO:0007669"/>
    <property type="project" value="InterPro"/>
</dbReference>
<sequence>MNVILIAVIALLIWLLFARRTAQGKGEIGERTVAFRLRKLRRGAYWVLDDVLIPAPRGTAQIDHVVVSVYGIFVIETKHYSGTIYGQERSDYWTQLINGRKEALYNPLRQNNGHIVALKALLGEAASGVPWIPMVCFSGAADIRGVETESEVVTAKQLLRTIKSYREKILDRSEEKTLFELLDEARLTGTGARRRHVRTVERRLETRERDIARGLCPRCGGALINRKGQYGTFQGCEHFPRCRFVHRQ</sequence>
<organism evidence="2 3">
    <name type="scientific">Paenibacillus athensensis</name>
    <dbReference type="NCBI Taxonomy" id="1967502"/>
    <lineage>
        <taxon>Bacteria</taxon>
        <taxon>Bacillati</taxon>
        <taxon>Bacillota</taxon>
        <taxon>Bacilli</taxon>
        <taxon>Bacillales</taxon>
        <taxon>Paenibacillaceae</taxon>
        <taxon>Paenibacillus</taxon>
    </lineage>
</organism>
<dbReference type="GO" id="GO:0003916">
    <property type="term" value="F:DNA topoisomerase activity"/>
    <property type="evidence" value="ECO:0007669"/>
    <property type="project" value="InterPro"/>
</dbReference>
<name>A0A4Y8Q1D3_9BACL</name>
<dbReference type="InterPro" id="IPR013498">
    <property type="entry name" value="Topo_IA_Znf"/>
</dbReference>
<dbReference type="Pfam" id="PF01396">
    <property type="entry name" value="Zn_ribbon_Top1"/>
    <property type="match status" value="1"/>
</dbReference>
<reference evidence="2 3" key="1">
    <citation type="submission" date="2017-03" db="EMBL/GenBank/DDBJ databases">
        <title>Isolation of Levoglucosan Utilizing Bacteria.</title>
        <authorList>
            <person name="Arya A.S."/>
        </authorList>
    </citation>
    <scope>NUCLEOTIDE SEQUENCE [LARGE SCALE GENOMIC DNA]</scope>
    <source>
        <strain evidence="2 3">MEC069</strain>
    </source>
</reference>
<dbReference type="EMBL" id="MYFO01000013">
    <property type="protein sequence ID" value="TFE87579.1"/>
    <property type="molecule type" value="Genomic_DNA"/>
</dbReference>
<protein>
    <recommendedName>
        <fullName evidence="1">NERD domain-containing protein</fullName>
    </recommendedName>
</protein>
<proteinExistence type="predicted"/>
<dbReference type="GO" id="GO:0005694">
    <property type="term" value="C:chromosome"/>
    <property type="evidence" value="ECO:0007669"/>
    <property type="project" value="InterPro"/>
</dbReference>
<dbReference type="RefSeq" id="WP_134753157.1">
    <property type="nucleotide sequence ID" value="NZ_MYFO02000010.1"/>
</dbReference>
<feature type="domain" description="NERD" evidence="1">
    <location>
        <begin position="25"/>
        <end position="141"/>
    </location>
</feature>
<comment type="caution">
    <text evidence="2">The sequence shown here is derived from an EMBL/GenBank/DDBJ whole genome shotgun (WGS) entry which is preliminary data.</text>
</comment>
<keyword evidence="3" id="KW-1185">Reference proteome</keyword>
<accession>A0A4Y8Q1D3</accession>
<evidence type="ECO:0000313" key="2">
    <source>
        <dbReference type="EMBL" id="TFE87579.1"/>
    </source>
</evidence>
<dbReference type="OrthoDB" id="5782056at2"/>
<evidence type="ECO:0000313" key="3">
    <source>
        <dbReference type="Proteomes" id="UP000298246"/>
    </source>
</evidence>
<dbReference type="Gene3D" id="3.30.65.10">
    <property type="entry name" value="Bacterial Topoisomerase I, domain 1"/>
    <property type="match status" value="1"/>
</dbReference>
<dbReference type="GO" id="GO:0006265">
    <property type="term" value="P:DNA topological change"/>
    <property type="evidence" value="ECO:0007669"/>
    <property type="project" value="InterPro"/>
</dbReference>
<gene>
    <name evidence="2" type="ORF">B5M42_12185</name>
</gene>